<dbReference type="InterPro" id="IPR047590">
    <property type="entry name" value="FtsX_proteobact-type"/>
</dbReference>
<comment type="subcellular location">
    <subcellularLocation>
        <location evidence="1">Cell inner membrane</location>
        <topology evidence="1">Multi-pass membrane protein</topology>
    </subcellularLocation>
</comment>
<evidence type="ECO:0000259" key="14">
    <source>
        <dbReference type="Pfam" id="PF02687"/>
    </source>
</evidence>
<comment type="subunit">
    <text evidence="3">Forms a membrane-associated complex with FtsE.</text>
</comment>
<evidence type="ECO:0000256" key="8">
    <source>
        <dbReference type="ARBA" id="ARBA00022692"/>
    </source>
</evidence>
<evidence type="ECO:0000256" key="5">
    <source>
        <dbReference type="ARBA" id="ARBA00022475"/>
    </source>
</evidence>
<keyword evidence="8 13" id="KW-0812">Transmembrane</keyword>
<accession>A0A450SZ68</accession>
<evidence type="ECO:0000313" key="18">
    <source>
        <dbReference type="EMBL" id="VFK12409.1"/>
    </source>
</evidence>
<comment type="function">
    <text evidence="12">Part of the ABC transporter FtsEX involved in cellular division.</text>
</comment>
<feature type="transmembrane region" description="Helical" evidence="13">
    <location>
        <begin position="247"/>
        <end position="268"/>
    </location>
</feature>
<evidence type="ECO:0000256" key="10">
    <source>
        <dbReference type="ARBA" id="ARBA00023136"/>
    </source>
</evidence>
<name>A0A450SZ68_9GAMM</name>
<gene>
    <name evidence="17" type="ORF">BECKFM1743A_GA0114220_102552</name>
    <name evidence="18" type="ORF">BECKFM1743B_GA0114221_102402</name>
    <name evidence="16" type="ORF">BECKFM1743C_GA0114222_102442</name>
</gene>
<dbReference type="GO" id="GO:0005886">
    <property type="term" value="C:plasma membrane"/>
    <property type="evidence" value="ECO:0007669"/>
    <property type="project" value="UniProtKB-SubCell"/>
</dbReference>
<evidence type="ECO:0000256" key="13">
    <source>
        <dbReference type="SAM" id="Phobius"/>
    </source>
</evidence>
<dbReference type="PANTHER" id="PTHR47755:SF1">
    <property type="entry name" value="CELL DIVISION PROTEIN FTSX"/>
    <property type="match status" value="1"/>
</dbReference>
<dbReference type="EMBL" id="CAADFA010000244">
    <property type="protein sequence ID" value="VFJ59358.1"/>
    <property type="molecule type" value="Genomic_DNA"/>
</dbReference>
<evidence type="ECO:0000259" key="15">
    <source>
        <dbReference type="Pfam" id="PF18075"/>
    </source>
</evidence>
<evidence type="ECO:0000256" key="9">
    <source>
        <dbReference type="ARBA" id="ARBA00022989"/>
    </source>
</evidence>
<organism evidence="16">
    <name type="scientific">Candidatus Kentrum sp. FM</name>
    <dbReference type="NCBI Taxonomy" id="2126340"/>
    <lineage>
        <taxon>Bacteria</taxon>
        <taxon>Pseudomonadati</taxon>
        <taxon>Pseudomonadota</taxon>
        <taxon>Gammaproteobacteria</taxon>
        <taxon>Candidatus Kentrum</taxon>
    </lineage>
</organism>
<dbReference type="Gene3D" id="3.30.70.3040">
    <property type="match status" value="1"/>
</dbReference>
<dbReference type="NCBIfam" id="TIGR00439">
    <property type="entry name" value="FtsX_Gneg"/>
    <property type="match status" value="1"/>
</dbReference>
<evidence type="ECO:0000256" key="2">
    <source>
        <dbReference type="ARBA" id="ARBA00007379"/>
    </source>
</evidence>
<evidence type="ECO:0000256" key="3">
    <source>
        <dbReference type="ARBA" id="ARBA00011160"/>
    </source>
</evidence>
<dbReference type="Pfam" id="PF02687">
    <property type="entry name" value="FtsX"/>
    <property type="match status" value="1"/>
</dbReference>
<dbReference type="GO" id="GO:0032153">
    <property type="term" value="C:cell division site"/>
    <property type="evidence" value="ECO:0007669"/>
    <property type="project" value="TreeGrafter"/>
</dbReference>
<evidence type="ECO:0000313" key="16">
    <source>
        <dbReference type="EMBL" id="VFJ59358.1"/>
    </source>
</evidence>
<evidence type="ECO:0000256" key="11">
    <source>
        <dbReference type="ARBA" id="ARBA00023306"/>
    </source>
</evidence>
<evidence type="ECO:0000256" key="7">
    <source>
        <dbReference type="ARBA" id="ARBA00022618"/>
    </source>
</evidence>
<dbReference type="EMBL" id="CAADEZ010000255">
    <property type="protein sequence ID" value="VFJ60080.1"/>
    <property type="molecule type" value="Genomic_DNA"/>
</dbReference>
<comment type="similarity">
    <text evidence="2 12">Belongs to the ABC-4 integral membrane protein family. FtsX subfamily.</text>
</comment>
<evidence type="ECO:0000313" key="17">
    <source>
        <dbReference type="EMBL" id="VFJ60080.1"/>
    </source>
</evidence>
<evidence type="ECO:0000256" key="1">
    <source>
        <dbReference type="ARBA" id="ARBA00004429"/>
    </source>
</evidence>
<keyword evidence="6 12" id="KW-0997">Cell inner membrane</keyword>
<evidence type="ECO:0000256" key="4">
    <source>
        <dbReference type="ARBA" id="ARBA00021907"/>
    </source>
</evidence>
<dbReference type="EMBL" id="CAADFL010000240">
    <property type="protein sequence ID" value="VFK12409.1"/>
    <property type="molecule type" value="Genomic_DNA"/>
</dbReference>
<protein>
    <recommendedName>
        <fullName evidence="4 12">Cell division protein FtsX</fullName>
    </recommendedName>
</protein>
<dbReference type="PANTHER" id="PTHR47755">
    <property type="entry name" value="CELL DIVISION PROTEIN FTSX"/>
    <property type="match status" value="1"/>
</dbReference>
<dbReference type="PIRSF" id="PIRSF003097">
    <property type="entry name" value="FtsX"/>
    <property type="match status" value="1"/>
</dbReference>
<dbReference type="InterPro" id="IPR003838">
    <property type="entry name" value="ABC3_permease_C"/>
</dbReference>
<feature type="domain" description="ABC3 transporter permease C-terminal" evidence="14">
    <location>
        <begin position="198"/>
        <end position="312"/>
    </location>
</feature>
<feature type="transmembrane region" description="Helical" evidence="13">
    <location>
        <begin position="289"/>
        <end position="312"/>
    </location>
</feature>
<dbReference type="InterPro" id="IPR004513">
    <property type="entry name" value="FtsX"/>
</dbReference>
<keyword evidence="5 12" id="KW-1003">Cell membrane</keyword>
<keyword evidence="11 12" id="KW-0131">Cell cycle</keyword>
<feature type="domain" description="FtsX extracellular" evidence="15">
    <location>
        <begin position="79"/>
        <end position="173"/>
    </location>
</feature>
<feature type="transmembrane region" description="Helical" evidence="13">
    <location>
        <begin position="44"/>
        <end position="64"/>
    </location>
</feature>
<evidence type="ECO:0000256" key="6">
    <source>
        <dbReference type="ARBA" id="ARBA00022519"/>
    </source>
</evidence>
<feature type="transmembrane region" description="Helical" evidence="13">
    <location>
        <begin position="195"/>
        <end position="214"/>
    </location>
</feature>
<keyword evidence="7 12" id="KW-0132">Cell division</keyword>
<reference evidence="16" key="1">
    <citation type="submission" date="2019-02" db="EMBL/GenBank/DDBJ databases">
        <authorList>
            <person name="Gruber-Vodicka R. H."/>
            <person name="Seah K. B. B."/>
        </authorList>
    </citation>
    <scope>NUCLEOTIDE SEQUENCE</scope>
    <source>
        <strain evidence="17">BECK_BZ163</strain>
        <strain evidence="18">BECK_BZ164</strain>
        <strain evidence="16">BECK_BZ165</strain>
    </source>
</reference>
<keyword evidence="10 12" id="KW-0472">Membrane</keyword>
<keyword evidence="9 13" id="KW-1133">Transmembrane helix</keyword>
<proteinExistence type="inferred from homology"/>
<dbReference type="AlphaFoldDB" id="A0A450SZ68"/>
<evidence type="ECO:0000256" key="12">
    <source>
        <dbReference type="PIRNR" id="PIRNR003097"/>
    </source>
</evidence>
<sequence>MTVKSIFDSLFSPLRRVLHAWAIWHLQVIFSSAGQLAQTPLTTLMTGSVIGIALALPAGLYVLLENAQQINQGWTDTAQISLFLKTDQTDDDARAIARDLRREPAFSRVQVITRVQALTEYRQLSGFDTLFEALDMENPLPSVLVLYLAPTYSYPATIQRMVEDLESRDEVEFVQFDLQWLERLYTMIEIIQRGILGLAVLLASGVLLIVGNTIRLGIQNRREEIEIAKLFGASNAFIRRPFLYTGLWYGMLGGIIAWFLISLLFGLLHAPLNRLAILYHTDVPSLSPGINVLFILLCAGSVLGLIGSWVAVGRQLSATEPS</sequence>
<dbReference type="Pfam" id="PF18075">
    <property type="entry name" value="FtsX_ECD"/>
    <property type="match status" value="1"/>
</dbReference>
<dbReference type="InterPro" id="IPR040690">
    <property type="entry name" value="FtsX_ECD"/>
</dbReference>
<dbReference type="GO" id="GO:0051301">
    <property type="term" value="P:cell division"/>
    <property type="evidence" value="ECO:0007669"/>
    <property type="project" value="UniProtKB-KW"/>
</dbReference>